<dbReference type="AlphaFoldDB" id="A0A5A7U0T1"/>
<dbReference type="Proteomes" id="UP000321393">
    <property type="component" value="Unassembled WGS sequence"/>
</dbReference>
<comment type="caution">
    <text evidence="1">The sequence shown here is derived from an EMBL/GenBank/DDBJ whole genome shotgun (WGS) entry which is preliminary data.</text>
</comment>
<accession>A0A5A7U0T1</accession>
<gene>
    <name evidence="1" type="ORF">E6C27_scaffold466G00560</name>
</gene>
<sequence length="133" mass="14656">MEKKGFHGGQGIEEEDIDVGVVACCSCASKRLGDGSAKFNCLETVLFAANVGWTAGVGVAGRRNDDEEKQHKTFNTNKGRIFQTSPSFDSTYKEIDEVKPMLEADIIKLQPKDPILRKLAKEVRCGRQSDYAN</sequence>
<proteinExistence type="predicted"/>
<protein>
    <submittedName>
        <fullName evidence="1">Uncharacterized protein</fullName>
    </submittedName>
</protein>
<dbReference type="EMBL" id="SSTE01013512">
    <property type="protein sequence ID" value="KAA0047089.1"/>
    <property type="molecule type" value="Genomic_DNA"/>
</dbReference>
<reference evidence="1 2" key="1">
    <citation type="submission" date="2019-08" db="EMBL/GenBank/DDBJ databases">
        <title>Draft genome sequences of two oriental melons (Cucumis melo L. var makuwa).</title>
        <authorList>
            <person name="Kwon S.-Y."/>
        </authorList>
    </citation>
    <scope>NUCLEOTIDE SEQUENCE [LARGE SCALE GENOMIC DNA]</scope>
    <source>
        <strain evidence="2">cv. SW 3</strain>
        <tissue evidence="1">Leaf</tissue>
    </source>
</reference>
<evidence type="ECO:0000313" key="2">
    <source>
        <dbReference type="Proteomes" id="UP000321393"/>
    </source>
</evidence>
<name>A0A5A7U0T1_CUCMM</name>
<organism evidence="1 2">
    <name type="scientific">Cucumis melo var. makuwa</name>
    <name type="common">Oriental melon</name>
    <dbReference type="NCBI Taxonomy" id="1194695"/>
    <lineage>
        <taxon>Eukaryota</taxon>
        <taxon>Viridiplantae</taxon>
        <taxon>Streptophyta</taxon>
        <taxon>Embryophyta</taxon>
        <taxon>Tracheophyta</taxon>
        <taxon>Spermatophyta</taxon>
        <taxon>Magnoliopsida</taxon>
        <taxon>eudicotyledons</taxon>
        <taxon>Gunneridae</taxon>
        <taxon>Pentapetalae</taxon>
        <taxon>rosids</taxon>
        <taxon>fabids</taxon>
        <taxon>Cucurbitales</taxon>
        <taxon>Cucurbitaceae</taxon>
        <taxon>Benincaseae</taxon>
        <taxon>Cucumis</taxon>
    </lineage>
</organism>
<evidence type="ECO:0000313" key="1">
    <source>
        <dbReference type="EMBL" id="KAA0047089.1"/>
    </source>
</evidence>